<dbReference type="InterPro" id="IPR016064">
    <property type="entry name" value="NAD/diacylglycerol_kinase_sf"/>
</dbReference>
<dbReference type="EMBL" id="CP126220">
    <property type="protein sequence ID" value="WIA21466.1"/>
    <property type="molecule type" value="Genomic_DNA"/>
</dbReference>
<evidence type="ECO:0000313" key="3">
    <source>
        <dbReference type="Proteomes" id="UP001244341"/>
    </source>
</evidence>
<gene>
    <name evidence="2" type="ORF">OEZ85_000673</name>
</gene>
<dbReference type="PANTHER" id="PTHR12358">
    <property type="entry name" value="SPHINGOSINE KINASE"/>
    <property type="match status" value="1"/>
</dbReference>
<organism evidence="2 3">
    <name type="scientific">Tetradesmus obliquus</name>
    <name type="common">Green alga</name>
    <name type="synonym">Acutodesmus obliquus</name>
    <dbReference type="NCBI Taxonomy" id="3088"/>
    <lineage>
        <taxon>Eukaryota</taxon>
        <taxon>Viridiplantae</taxon>
        <taxon>Chlorophyta</taxon>
        <taxon>core chlorophytes</taxon>
        <taxon>Chlorophyceae</taxon>
        <taxon>CS clade</taxon>
        <taxon>Sphaeropleales</taxon>
        <taxon>Scenedesmaceae</taxon>
        <taxon>Tetradesmus</taxon>
    </lineage>
</organism>
<evidence type="ECO:0000259" key="1">
    <source>
        <dbReference type="Pfam" id="PF19279"/>
    </source>
</evidence>
<reference evidence="2 3" key="1">
    <citation type="submission" date="2023-05" db="EMBL/GenBank/DDBJ databases">
        <title>A 100% complete, gapless, phased diploid assembly of the Scenedesmus obliquus UTEX 3031 genome.</title>
        <authorList>
            <person name="Biondi T.C."/>
            <person name="Hanschen E.R."/>
            <person name="Kwon T."/>
            <person name="Eng W."/>
            <person name="Kruse C.P.S."/>
            <person name="Koehler S.I."/>
            <person name="Kunde Y."/>
            <person name="Gleasner C.D."/>
            <person name="You Mak K.T."/>
            <person name="Polle J."/>
            <person name="Hovde B.T."/>
            <person name="Starkenburg S.R."/>
        </authorList>
    </citation>
    <scope>NUCLEOTIDE SEQUENCE [LARGE SCALE GENOMIC DNA]</scope>
    <source>
        <strain evidence="2 3">DOE0152z</strain>
    </source>
</reference>
<feature type="domain" description="YegS/DAGK C-terminal" evidence="1">
    <location>
        <begin position="40"/>
        <end position="127"/>
    </location>
</feature>
<dbReference type="Proteomes" id="UP001244341">
    <property type="component" value="Chromosome 13b"/>
</dbReference>
<dbReference type="SUPFAM" id="SSF111331">
    <property type="entry name" value="NAD kinase/diacylglycerol kinase-like"/>
    <property type="match status" value="1"/>
</dbReference>
<dbReference type="Gene3D" id="2.60.200.40">
    <property type="match status" value="2"/>
</dbReference>
<accession>A0ABY8UMG8</accession>
<dbReference type="InterPro" id="IPR045540">
    <property type="entry name" value="YegS/DAGK_C"/>
</dbReference>
<evidence type="ECO:0000313" key="2">
    <source>
        <dbReference type="EMBL" id="WIA21466.1"/>
    </source>
</evidence>
<dbReference type="Pfam" id="PF19279">
    <property type="entry name" value="YegS_C"/>
    <property type="match status" value="1"/>
</dbReference>
<dbReference type="PANTHER" id="PTHR12358:SF54">
    <property type="entry name" value="SPHINGOSINE KINASE RELATED PROTEIN"/>
    <property type="match status" value="1"/>
</dbReference>
<protein>
    <recommendedName>
        <fullName evidence="1">YegS/DAGK C-terminal domain-containing protein</fullName>
    </recommendedName>
</protein>
<proteinExistence type="predicted"/>
<name>A0ABY8UMG8_TETOB</name>
<sequence>MEASEKLRWMGPLRYDVAGALRFLLLKGYDATVCGKSRSGVCPEAHLADGRLVLVLVEKKGRLAYLRFLLQLATQGVVPGALPFVRVEHVTEVQVHARGKQSSWNVDGELLRHPRVHIGVHAGLVDVFARGIEQM</sequence>
<dbReference type="InterPro" id="IPR050187">
    <property type="entry name" value="Lipid_Phosphate_FormReg"/>
</dbReference>
<keyword evidence="3" id="KW-1185">Reference proteome</keyword>